<gene>
    <name evidence="5" type="ORF">ASIM_LOCUS15365</name>
</gene>
<dbReference type="GO" id="GO:0042393">
    <property type="term" value="F:histone binding"/>
    <property type="evidence" value="ECO:0007669"/>
    <property type="project" value="TreeGrafter"/>
</dbReference>
<dbReference type="PANTHER" id="PTHR15081">
    <property type="entry name" value="NUCLEAR AUTOANTIGENIC SPERM PROTEIN NASP -RELATED"/>
    <property type="match status" value="1"/>
</dbReference>
<proteinExistence type="predicted"/>
<evidence type="ECO:0000256" key="2">
    <source>
        <dbReference type="ARBA" id="ARBA00022803"/>
    </source>
</evidence>
<reference evidence="7" key="1">
    <citation type="submission" date="2017-02" db="UniProtKB">
        <authorList>
            <consortium name="WormBaseParasite"/>
        </authorList>
    </citation>
    <scope>IDENTIFICATION</scope>
</reference>
<evidence type="ECO:0000313" key="5">
    <source>
        <dbReference type="EMBL" id="VDK54916.1"/>
    </source>
</evidence>
<dbReference type="EMBL" id="UYRR01032276">
    <property type="protein sequence ID" value="VDK54916.1"/>
    <property type="molecule type" value="Genomic_DNA"/>
</dbReference>
<feature type="compositionally biased region" description="Basic and acidic residues" evidence="4">
    <location>
        <begin position="111"/>
        <end position="124"/>
    </location>
</feature>
<feature type="compositionally biased region" description="Acidic residues" evidence="4">
    <location>
        <begin position="202"/>
        <end position="217"/>
    </location>
</feature>
<dbReference type="GO" id="GO:0034080">
    <property type="term" value="P:CENP-A containing chromatin assembly"/>
    <property type="evidence" value="ECO:0007669"/>
    <property type="project" value="TreeGrafter"/>
</dbReference>
<evidence type="ECO:0000256" key="1">
    <source>
        <dbReference type="ARBA" id="ARBA00022737"/>
    </source>
</evidence>
<organism evidence="7">
    <name type="scientific">Anisakis simplex</name>
    <name type="common">Herring worm</name>
    <dbReference type="NCBI Taxonomy" id="6269"/>
    <lineage>
        <taxon>Eukaryota</taxon>
        <taxon>Metazoa</taxon>
        <taxon>Ecdysozoa</taxon>
        <taxon>Nematoda</taxon>
        <taxon>Chromadorea</taxon>
        <taxon>Rhabditida</taxon>
        <taxon>Spirurina</taxon>
        <taxon>Ascaridomorpha</taxon>
        <taxon>Ascaridoidea</taxon>
        <taxon>Anisakidae</taxon>
        <taxon>Anisakis</taxon>
        <taxon>Anisakis simplex complex</taxon>
    </lineage>
</organism>
<dbReference type="PANTHER" id="PTHR15081:SF1">
    <property type="entry name" value="NUCLEAR AUTOANTIGENIC SPERM PROTEIN"/>
    <property type="match status" value="1"/>
</dbReference>
<keyword evidence="2" id="KW-0802">TPR repeat</keyword>
<feature type="coiled-coil region" evidence="3">
    <location>
        <begin position="426"/>
        <end position="453"/>
    </location>
</feature>
<dbReference type="GO" id="GO:0005654">
    <property type="term" value="C:nucleoplasm"/>
    <property type="evidence" value="ECO:0007669"/>
    <property type="project" value="TreeGrafter"/>
</dbReference>
<dbReference type="InterPro" id="IPR011990">
    <property type="entry name" value="TPR-like_helical_dom_sf"/>
</dbReference>
<evidence type="ECO:0000313" key="6">
    <source>
        <dbReference type="Proteomes" id="UP000267096"/>
    </source>
</evidence>
<dbReference type="Proteomes" id="UP000267096">
    <property type="component" value="Unassembled WGS sequence"/>
</dbReference>
<dbReference type="OrthoDB" id="5587616at2759"/>
<name>A0A0M3K4R7_ANISI</name>
<dbReference type="WBParaSite" id="ASIM_0001595801-mRNA-1">
    <property type="protein sequence ID" value="ASIM_0001595801-mRNA-1"/>
    <property type="gene ID" value="ASIM_0001595801"/>
</dbReference>
<reference evidence="5 6" key="2">
    <citation type="submission" date="2018-11" db="EMBL/GenBank/DDBJ databases">
        <authorList>
            <consortium name="Pathogen Informatics"/>
        </authorList>
    </citation>
    <scope>NUCLEOTIDE SEQUENCE [LARGE SCALE GENOMIC DNA]</scope>
</reference>
<dbReference type="SUPFAM" id="SSF48452">
    <property type="entry name" value="TPR-like"/>
    <property type="match status" value="1"/>
</dbReference>
<dbReference type="GO" id="GO:0006335">
    <property type="term" value="P:DNA replication-dependent chromatin assembly"/>
    <property type="evidence" value="ECO:0007669"/>
    <property type="project" value="TreeGrafter"/>
</dbReference>
<sequence>MASIEDGVFTNALQNTKAVAETDETEEGEEHGADGEQDGEKPESEVETAKETEENGQQKESEEQKEETERIGNPEELTEDEREEIAEKVAEALEENAEALENGTPPDDATSEAKDQEKSEKVESAETEEMKDEENGTDEKKADTETSKDASEVSSTDQTSAEDEKDKVNGEESATKQSSEKMDVETESEKTQEEAGDKTLEGEECEQDQDGDSATQEDELENLQLAWEALEVARTICDKQIEQNQEGWQEKRADVLLALAECLIQNARYKQAASDIDVCIEAFRAVCKPSDRRIAEAYFQKARALALDKQFENAAETYKTVKKLLEEVLAYNQKEVESATNEEVKAEAQKQVDSLTALIPDIQVKIDDAYESAKNAEQVDQEKAAEDTAKLATVKTDSSKEVDDISGLVRKKPVKRAAPIEETTEANGTEELKKKARCVLEEATKQHKEEQHQEQEVE</sequence>
<evidence type="ECO:0000256" key="4">
    <source>
        <dbReference type="SAM" id="MobiDB-lite"/>
    </source>
</evidence>
<feature type="compositionally biased region" description="Basic and acidic residues" evidence="4">
    <location>
        <begin position="162"/>
        <end position="201"/>
    </location>
</feature>
<dbReference type="AlphaFoldDB" id="A0A0M3K4R7"/>
<protein>
    <submittedName>
        <fullName evidence="7">Nuclear autoantigenic sperm protein (inferred by orthology to a human protein)</fullName>
    </submittedName>
</protein>
<feature type="region of interest" description="Disordered" evidence="4">
    <location>
        <begin position="1"/>
        <end position="217"/>
    </location>
</feature>
<dbReference type="Gene3D" id="1.25.40.10">
    <property type="entry name" value="Tetratricopeptide repeat domain"/>
    <property type="match status" value="1"/>
</dbReference>
<feature type="compositionally biased region" description="Basic and acidic residues" evidence="4">
    <location>
        <begin position="133"/>
        <end position="151"/>
    </location>
</feature>
<keyword evidence="1" id="KW-0677">Repeat</keyword>
<keyword evidence="3" id="KW-0175">Coiled coil</keyword>
<evidence type="ECO:0000256" key="3">
    <source>
        <dbReference type="SAM" id="Coils"/>
    </source>
</evidence>
<keyword evidence="6" id="KW-1185">Reference proteome</keyword>
<dbReference type="InterPro" id="IPR051730">
    <property type="entry name" value="NASP-like"/>
</dbReference>
<evidence type="ECO:0000313" key="7">
    <source>
        <dbReference type="WBParaSite" id="ASIM_0001595801-mRNA-1"/>
    </source>
</evidence>
<feature type="compositionally biased region" description="Basic and acidic residues" evidence="4">
    <location>
        <begin position="30"/>
        <end position="73"/>
    </location>
</feature>
<accession>A0A0M3K4R7</accession>